<gene>
    <name evidence="9" type="ORF">FXF47_00825</name>
</gene>
<dbReference type="EMBL" id="VSIX01000004">
    <property type="protein sequence ID" value="TYB32159.1"/>
    <property type="molecule type" value="Genomic_DNA"/>
</dbReference>
<dbReference type="InterPro" id="IPR050572">
    <property type="entry name" value="Fe-S_Ferredoxin"/>
</dbReference>
<dbReference type="PROSITE" id="PS00198">
    <property type="entry name" value="4FE4S_FER_1"/>
    <property type="match status" value="2"/>
</dbReference>
<keyword evidence="10" id="KW-1185">Reference proteome</keyword>
<evidence type="ECO:0000256" key="7">
    <source>
        <dbReference type="ARBA" id="ARBA00023014"/>
    </source>
</evidence>
<evidence type="ECO:0000256" key="3">
    <source>
        <dbReference type="ARBA" id="ARBA00022723"/>
    </source>
</evidence>
<protein>
    <submittedName>
        <fullName evidence="9">4Fe-4S dicluster domain-containing protein</fullName>
    </submittedName>
</protein>
<evidence type="ECO:0000256" key="5">
    <source>
        <dbReference type="ARBA" id="ARBA00022982"/>
    </source>
</evidence>
<dbReference type="Gene3D" id="3.30.70.20">
    <property type="match status" value="1"/>
</dbReference>
<dbReference type="GO" id="GO:0046872">
    <property type="term" value="F:metal ion binding"/>
    <property type="evidence" value="ECO:0007669"/>
    <property type="project" value="UniProtKB-KW"/>
</dbReference>
<dbReference type="PANTHER" id="PTHR43687:SF6">
    <property type="entry name" value="L-ASPARTATE SEMIALDEHYDE SULFURTRANSFERASE IRON-SULFUR SUBUNIT"/>
    <property type="match status" value="1"/>
</dbReference>
<keyword evidence="4" id="KW-0677">Repeat</keyword>
<evidence type="ECO:0000256" key="4">
    <source>
        <dbReference type="ARBA" id="ARBA00022737"/>
    </source>
</evidence>
<accession>A0A5D0MNI4</accession>
<keyword evidence="1" id="KW-0813">Transport</keyword>
<reference evidence="9" key="1">
    <citation type="submission" date="2019-08" db="EMBL/GenBank/DDBJ databases">
        <title>Genomic characterization of a novel candidate phylum (ARYD3) from a high temperature, high salinity tertiary oil reservoir in north central Oklahoma, USA.</title>
        <authorList>
            <person name="Youssef N.H."/>
            <person name="Yadav A."/>
            <person name="Elshahed M.S."/>
        </authorList>
    </citation>
    <scope>NUCLEOTIDE SEQUENCE [LARGE SCALE GENOMIC DNA]</scope>
    <source>
        <strain evidence="9">ARYD3</strain>
    </source>
</reference>
<evidence type="ECO:0000256" key="1">
    <source>
        <dbReference type="ARBA" id="ARBA00022448"/>
    </source>
</evidence>
<dbReference type="InterPro" id="IPR017900">
    <property type="entry name" value="4Fe4S_Fe_S_CS"/>
</dbReference>
<proteinExistence type="predicted"/>
<dbReference type="PROSITE" id="PS51379">
    <property type="entry name" value="4FE4S_FER_2"/>
    <property type="match status" value="2"/>
</dbReference>
<feature type="domain" description="4Fe-4S ferredoxin-type" evidence="8">
    <location>
        <begin position="7"/>
        <end position="36"/>
    </location>
</feature>
<evidence type="ECO:0000313" key="10">
    <source>
        <dbReference type="Proteomes" id="UP000324143"/>
    </source>
</evidence>
<keyword evidence="3" id="KW-0479">Metal-binding</keyword>
<keyword evidence="6" id="KW-0408">Iron</keyword>
<sequence>MAKGKKYIIKIKEDYCKSCRLCYSRCPTNAITANPKNMKVQINDEDKCIGCLVCENICPDFAIEIFEAEDN</sequence>
<dbReference type="Pfam" id="PF14697">
    <property type="entry name" value="Fer4_21"/>
    <property type="match status" value="1"/>
</dbReference>
<organism evidence="9 10">
    <name type="scientific">Candidatus Mcinerneyibacterium aminivorans</name>
    <dbReference type="NCBI Taxonomy" id="2703815"/>
    <lineage>
        <taxon>Bacteria</taxon>
        <taxon>Candidatus Macinerneyibacteriota</taxon>
        <taxon>Candidatus Mcinerneyibacteria</taxon>
        <taxon>Candidatus Mcinerneyibacteriales</taxon>
        <taxon>Candidatus Mcinerneyibacteriaceae</taxon>
        <taxon>Candidatus Mcinerneyibacterium</taxon>
    </lineage>
</organism>
<dbReference type="GO" id="GO:0051539">
    <property type="term" value="F:4 iron, 4 sulfur cluster binding"/>
    <property type="evidence" value="ECO:0007669"/>
    <property type="project" value="UniProtKB-KW"/>
</dbReference>
<keyword evidence="2" id="KW-0004">4Fe-4S</keyword>
<name>A0A5D0MNI4_9BACT</name>
<evidence type="ECO:0000259" key="8">
    <source>
        <dbReference type="PROSITE" id="PS51379"/>
    </source>
</evidence>
<feature type="domain" description="4Fe-4S ferredoxin-type" evidence="8">
    <location>
        <begin position="38"/>
        <end position="68"/>
    </location>
</feature>
<comment type="caution">
    <text evidence="9">The sequence shown here is derived from an EMBL/GenBank/DDBJ whole genome shotgun (WGS) entry which is preliminary data.</text>
</comment>
<dbReference type="SUPFAM" id="SSF54862">
    <property type="entry name" value="4Fe-4S ferredoxins"/>
    <property type="match status" value="1"/>
</dbReference>
<keyword evidence="7" id="KW-0411">Iron-sulfur</keyword>
<dbReference type="PANTHER" id="PTHR43687">
    <property type="entry name" value="ADENYLYLSULFATE REDUCTASE, BETA SUBUNIT"/>
    <property type="match status" value="1"/>
</dbReference>
<evidence type="ECO:0000256" key="2">
    <source>
        <dbReference type="ARBA" id="ARBA00022485"/>
    </source>
</evidence>
<dbReference type="Proteomes" id="UP000324143">
    <property type="component" value="Unassembled WGS sequence"/>
</dbReference>
<evidence type="ECO:0000313" key="9">
    <source>
        <dbReference type="EMBL" id="TYB32159.1"/>
    </source>
</evidence>
<dbReference type="AlphaFoldDB" id="A0A5D0MNI4"/>
<dbReference type="InterPro" id="IPR017896">
    <property type="entry name" value="4Fe4S_Fe-S-bd"/>
</dbReference>
<evidence type="ECO:0000256" key="6">
    <source>
        <dbReference type="ARBA" id="ARBA00023004"/>
    </source>
</evidence>
<keyword evidence="5" id="KW-0249">Electron transport</keyword>
<dbReference type="Gene3D" id="3.30.70.3270">
    <property type="match status" value="1"/>
</dbReference>